<protein>
    <submittedName>
        <fullName evidence="1">Uncharacterized protein</fullName>
    </submittedName>
</protein>
<evidence type="ECO:0000313" key="2">
    <source>
        <dbReference type="Proteomes" id="UP000275267"/>
    </source>
</evidence>
<reference evidence="2" key="1">
    <citation type="journal article" date="2019" name="Nat. Commun.">
        <title>The genome of broomcorn millet.</title>
        <authorList>
            <person name="Zou C."/>
            <person name="Miki D."/>
            <person name="Li D."/>
            <person name="Tang Q."/>
            <person name="Xiao L."/>
            <person name="Rajput S."/>
            <person name="Deng P."/>
            <person name="Jia W."/>
            <person name="Huang R."/>
            <person name="Zhang M."/>
            <person name="Sun Y."/>
            <person name="Hu J."/>
            <person name="Fu X."/>
            <person name="Schnable P.S."/>
            <person name="Li F."/>
            <person name="Zhang H."/>
            <person name="Feng B."/>
            <person name="Zhu X."/>
            <person name="Liu R."/>
            <person name="Schnable J.C."/>
            <person name="Zhu J.-K."/>
            <person name="Zhang H."/>
        </authorList>
    </citation>
    <scope>NUCLEOTIDE SEQUENCE [LARGE SCALE GENOMIC DNA]</scope>
</reference>
<sequence>MIKVYWAVISKPIRFVSGGWPPAPRHYKYKVVAINLNTSEKRFPHFLNPSHVSLIAEGAGGVWKTKRSRAVSLASGRPSLPCSHIYTDKYAYFLYGSSVINTGSSANAGIMIYPSISALRD</sequence>
<evidence type="ECO:0000313" key="1">
    <source>
        <dbReference type="EMBL" id="RLN41839.1"/>
    </source>
</evidence>
<comment type="caution">
    <text evidence="1">The sequence shown here is derived from an EMBL/GenBank/DDBJ whole genome shotgun (WGS) entry which is preliminary data.</text>
</comment>
<gene>
    <name evidence="1" type="ORF">C2845_PM01G19070</name>
</gene>
<dbReference type="EMBL" id="PQIB02000001">
    <property type="protein sequence ID" value="RLN41839.1"/>
    <property type="molecule type" value="Genomic_DNA"/>
</dbReference>
<name>A0A3L6TNM9_PANMI</name>
<dbReference type="Proteomes" id="UP000275267">
    <property type="component" value="Unassembled WGS sequence"/>
</dbReference>
<accession>A0A3L6TNM9</accession>
<keyword evidence="2" id="KW-1185">Reference proteome</keyword>
<proteinExistence type="predicted"/>
<dbReference type="AlphaFoldDB" id="A0A3L6TNM9"/>
<organism evidence="1 2">
    <name type="scientific">Panicum miliaceum</name>
    <name type="common">Proso millet</name>
    <name type="synonym">Broomcorn millet</name>
    <dbReference type="NCBI Taxonomy" id="4540"/>
    <lineage>
        <taxon>Eukaryota</taxon>
        <taxon>Viridiplantae</taxon>
        <taxon>Streptophyta</taxon>
        <taxon>Embryophyta</taxon>
        <taxon>Tracheophyta</taxon>
        <taxon>Spermatophyta</taxon>
        <taxon>Magnoliopsida</taxon>
        <taxon>Liliopsida</taxon>
        <taxon>Poales</taxon>
        <taxon>Poaceae</taxon>
        <taxon>PACMAD clade</taxon>
        <taxon>Panicoideae</taxon>
        <taxon>Panicodae</taxon>
        <taxon>Paniceae</taxon>
        <taxon>Panicinae</taxon>
        <taxon>Panicum</taxon>
        <taxon>Panicum sect. Panicum</taxon>
    </lineage>
</organism>